<dbReference type="Proteomes" id="UP000063953">
    <property type="component" value="Chromosome"/>
</dbReference>
<dbReference type="InterPro" id="IPR033434">
    <property type="entry name" value="MucB/RseB_N"/>
</dbReference>
<dbReference type="InterPro" id="IPR033436">
    <property type="entry name" value="MucB/RseB_C"/>
</dbReference>
<evidence type="ECO:0008006" key="10">
    <source>
        <dbReference type="Google" id="ProtNLM"/>
    </source>
</evidence>
<dbReference type="STRING" id="1697053.AKN87_02585"/>
<dbReference type="PANTHER" id="PTHR38782:SF1">
    <property type="entry name" value="SIGMA-E FACTOR REGULATORY PROTEIN RSEB"/>
    <property type="match status" value="1"/>
</dbReference>
<keyword evidence="3 5" id="KW-0732">Signal</keyword>
<evidence type="ECO:0000256" key="3">
    <source>
        <dbReference type="ARBA" id="ARBA00022729"/>
    </source>
</evidence>
<organism evidence="8 9">
    <name type="scientific">Thiopseudomonas alkaliphila</name>
    <dbReference type="NCBI Taxonomy" id="1697053"/>
    <lineage>
        <taxon>Bacteria</taxon>
        <taxon>Pseudomonadati</taxon>
        <taxon>Pseudomonadota</taxon>
        <taxon>Gammaproteobacteria</taxon>
        <taxon>Pseudomonadales</taxon>
        <taxon>Pseudomonadaceae</taxon>
        <taxon>Thiopseudomonas</taxon>
    </lineage>
</organism>
<evidence type="ECO:0000313" key="9">
    <source>
        <dbReference type="Proteomes" id="UP000063953"/>
    </source>
</evidence>
<feature type="domain" description="MucB/RseB C-terminal" evidence="7">
    <location>
        <begin position="214"/>
        <end position="315"/>
    </location>
</feature>
<dbReference type="CDD" id="cd16327">
    <property type="entry name" value="RseB"/>
    <property type="match status" value="1"/>
</dbReference>
<feature type="chain" id="PRO_5005472103" description="MucB/RseB-like sigma(E) regulatory protein" evidence="5">
    <location>
        <begin position="21"/>
        <end position="325"/>
    </location>
</feature>
<dbReference type="Pfam" id="PF17188">
    <property type="entry name" value="MucB_RseB_C"/>
    <property type="match status" value="1"/>
</dbReference>
<comment type="subcellular location">
    <subcellularLocation>
        <location evidence="1">Periplasm</location>
    </subcellularLocation>
</comment>
<evidence type="ECO:0000313" key="8">
    <source>
        <dbReference type="EMBL" id="AKX58619.1"/>
    </source>
</evidence>
<dbReference type="GO" id="GO:0045152">
    <property type="term" value="F:antisigma factor binding"/>
    <property type="evidence" value="ECO:0007669"/>
    <property type="project" value="TreeGrafter"/>
</dbReference>
<dbReference type="EMBL" id="CP012365">
    <property type="protein sequence ID" value="AKX58619.1"/>
    <property type="molecule type" value="Genomic_DNA"/>
</dbReference>
<gene>
    <name evidence="8" type="ORF">AKN88_00690</name>
</gene>
<accession>A0A0K1XBK1</accession>
<sequence length="325" mass="36373">MKWLWAISILCMTNSPVLLADQAKDLTSEQLAWLARAQQAAVHTSYSGHLVYERKGVFATYATHHLAQNHGFTQRIVRLDNAQYELLRNQEGILCSFSETSTQTPFYLSDWPSSLASLQHIEQNYQLSWGEESRIAGRPTYSLNFAAKDSYRYSMQLKLDQQTGVPLQTLLLNNRQRLLERTQYVSFAPGQPVPSALQASANCSRQAVQQNSHSDSVWDPKWVPTGFVKVQSSVFQVAGKTNTYNRSYSDGLVHFSVFIEPNHSRVRLPEVKKSRTLGPTALVSLSGCKHVKPPVVITVIGELPMLAIERIAHSVCPKGKGLNSD</sequence>
<dbReference type="InterPro" id="IPR005588">
    <property type="entry name" value="MucB_RseB"/>
</dbReference>
<evidence type="ECO:0000256" key="2">
    <source>
        <dbReference type="ARBA" id="ARBA00008150"/>
    </source>
</evidence>
<proteinExistence type="inferred from homology"/>
<dbReference type="AlphaFoldDB" id="A0A0K1XBK1"/>
<dbReference type="Gene3D" id="3.30.200.100">
    <property type="entry name" value="MucB/RseB, C-terminal domain"/>
    <property type="match status" value="1"/>
</dbReference>
<name>A0A0K1XBK1_9GAMM</name>
<protein>
    <recommendedName>
        <fullName evidence="10">MucB/RseB-like sigma(E) regulatory protein</fullName>
    </recommendedName>
</protein>
<dbReference type="Pfam" id="PF03888">
    <property type="entry name" value="MucB_RseB"/>
    <property type="match status" value="1"/>
</dbReference>
<feature type="domain" description="MucB/RseB N-terminal" evidence="6">
    <location>
        <begin position="31"/>
        <end position="194"/>
    </location>
</feature>
<keyword evidence="4" id="KW-0574">Periplasm</keyword>
<evidence type="ECO:0000259" key="7">
    <source>
        <dbReference type="Pfam" id="PF17188"/>
    </source>
</evidence>
<evidence type="ECO:0000256" key="1">
    <source>
        <dbReference type="ARBA" id="ARBA00004418"/>
    </source>
</evidence>
<dbReference type="PANTHER" id="PTHR38782">
    <property type="match status" value="1"/>
</dbReference>
<evidence type="ECO:0000256" key="4">
    <source>
        <dbReference type="ARBA" id="ARBA00022764"/>
    </source>
</evidence>
<comment type="similarity">
    <text evidence="2">Belongs to the RseB family.</text>
</comment>
<evidence type="ECO:0000259" key="6">
    <source>
        <dbReference type="Pfam" id="PF03888"/>
    </source>
</evidence>
<dbReference type="Gene3D" id="2.50.20.10">
    <property type="entry name" value="Lipoprotein localisation LolA/LolB/LppX"/>
    <property type="match status" value="1"/>
</dbReference>
<feature type="signal peptide" evidence="5">
    <location>
        <begin position="1"/>
        <end position="20"/>
    </location>
</feature>
<keyword evidence="9" id="KW-1185">Reference proteome</keyword>
<dbReference type="PIRSF" id="PIRSF005427">
    <property type="entry name" value="RseB"/>
    <property type="match status" value="1"/>
</dbReference>
<evidence type="ECO:0000256" key="5">
    <source>
        <dbReference type="SAM" id="SignalP"/>
    </source>
</evidence>
<reference evidence="8 9" key="1">
    <citation type="journal article" date="2015" name="Genome Announc.">
        <title>Genome Sequences of Oblitimonas alkaliphila gen. nov. sp. nov. (Proposed), a Novel Bacterium of the Pseudomonadaceae Family.</title>
        <authorList>
            <person name="Lauer A.C."/>
            <person name="Nicholson A.C."/>
            <person name="Humrighouse B.W."/>
            <person name="Emery B."/>
            <person name="Drobish A."/>
            <person name="Juieng P."/>
            <person name="Loparev V."/>
            <person name="McQuiston J.R."/>
        </authorList>
    </citation>
    <scope>NUCLEOTIDE SEQUENCE [LARGE SCALE GENOMIC DNA]</scope>
    <source>
        <strain evidence="8 9">E5571</strain>
    </source>
</reference>
<dbReference type="InterPro" id="IPR038484">
    <property type="entry name" value="MucB/RseB_C_sf"/>
</dbReference>
<dbReference type="GO" id="GO:0030288">
    <property type="term" value="C:outer membrane-bounded periplasmic space"/>
    <property type="evidence" value="ECO:0007669"/>
    <property type="project" value="TreeGrafter"/>
</dbReference>
<dbReference type="GO" id="GO:0032885">
    <property type="term" value="P:regulation of polysaccharide biosynthetic process"/>
    <property type="evidence" value="ECO:0007669"/>
    <property type="project" value="TreeGrafter"/>
</dbReference>